<dbReference type="GO" id="GO:0004386">
    <property type="term" value="F:helicase activity"/>
    <property type="evidence" value="ECO:0007669"/>
    <property type="project" value="UniProtKB-KW"/>
</dbReference>
<dbReference type="SMART" id="SM00490">
    <property type="entry name" value="HELICc"/>
    <property type="match status" value="1"/>
</dbReference>
<evidence type="ECO:0000313" key="9">
    <source>
        <dbReference type="Proteomes" id="UP000596742"/>
    </source>
</evidence>
<dbReference type="InterPro" id="IPR038718">
    <property type="entry name" value="SNF2-like_sf"/>
</dbReference>
<gene>
    <name evidence="8" type="ORF">MGAL_10B004367</name>
</gene>
<evidence type="ECO:0000256" key="2">
    <source>
        <dbReference type="ARBA" id="ARBA00022801"/>
    </source>
</evidence>
<dbReference type="InterPro" id="IPR050496">
    <property type="entry name" value="SNF2_RAD54_helicase_repair"/>
</dbReference>
<dbReference type="Gene3D" id="3.40.50.10810">
    <property type="entry name" value="Tandem AAA-ATPase domain"/>
    <property type="match status" value="1"/>
</dbReference>
<comment type="caution">
    <text evidence="8">The sequence shown here is derived from an EMBL/GenBank/DDBJ whole genome shotgun (WGS) entry which is preliminary data.</text>
</comment>
<dbReference type="SMART" id="SM00487">
    <property type="entry name" value="DEXDc"/>
    <property type="match status" value="1"/>
</dbReference>
<dbReference type="InterPro" id="IPR027417">
    <property type="entry name" value="P-loop_NTPase"/>
</dbReference>
<feature type="region of interest" description="Disordered" evidence="5">
    <location>
        <begin position="1"/>
        <end position="25"/>
    </location>
</feature>
<dbReference type="Pfam" id="PF00176">
    <property type="entry name" value="SNF2-rel_dom"/>
    <property type="match status" value="1"/>
</dbReference>
<keyword evidence="3" id="KW-0347">Helicase</keyword>
<dbReference type="FunFam" id="3.40.50.300:FF:000332">
    <property type="entry name" value="DNA repair and recombination protein RAD54-like"/>
    <property type="match status" value="1"/>
</dbReference>
<dbReference type="GO" id="GO:0005634">
    <property type="term" value="C:nucleus"/>
    <property type="evidence" value="ECO:0007669"/>
    <property type="project" value="TreeGrafter"/>
</dbReference>
<evidence type="ECO:0000256" key="4">
    <source>
        <dbReference type="ARBA" id="ARBA00022840"/>
    </source>
</evidence>
<reference evidence="8" key="1">
    <citation type="submission" date="2018-11" db="EMBL/GenBank/DDBJ databases">
        <authorList>
            <person name="Alioto T."/>
            <person name="Alioto T."/>
        </authorList>
    </citation>
    <scope>NUCLEOTIDE SEQUENCE</scope>
</reference>
<dbReference type="PANTHER" id="PTHR45629:SF7">
    <property type="entry name" value="DNA EXCISION REPAIR PROTEIN ERCC-6-RELATED"/>
    <property type="match status" value="1"/>
</dbReference>
<dbReference type="PANTHER" id="PTHR45629">
    <property type="entry name" value="SNF2/RAD54 FAMILY MEMBER"/>
    <property type="match status" value="1"/>
</dbReference>
<dbReference type="GO" id="GO:0015616">
    <property type="term" value="F:DNA translocase activity"/>
    <property type="evidence" value="ECO:0007669"/>
    <property type="project" value="TreeGrafter"/>
</dbReference>
<feature type="compositionally biased region" description="Polar residues" evidence="5">
    <location>
        <begin position="1"/>
        <end position="11"/>
    </location>
</feature>
<dbReference type="GO" id="GO:0016787">
    <property type="term" value="F:hydrolase activity"/>
    <property type="evidence" value="ECO:0007669"/>
    <property type="project" value="UniProtKB-KW"/>
</dbReference>
<dbReference type="InterPro" id="IPR001650">
    <property type="entry name" value="Helicase_C-like"/>
</dbReference>
<dbReference type="PROSITE" id="PS51194">
    <property type="entry name" value="HELICASE_CTER"/>
    <property type="match status" value="1"/>
</dbReference>
<name>A0A8B6H767_MYTGA</name>
<dbReference type="EMBL" id="UYJE01009620">
    <property type="protein sequence ID" value="VDI75013.1"/>
    <property type="molecule type" value="Genomic_DNA"/>
</dbReference>
<accession>A0A8B6H767</accession>
<dbReference type="InterPro" id="IPR014001">
    <property type="entry name" value="Helicase_ATP-bd"/>
</dbReference>
<dbReference type="CDD" id="cd18793">
    <property type="entry name" value="SF2_C_SNF"/>
    <property type="match status" value="1"/>
</dbReference>
<dbReference type="OrthoDB" id="413460at2759"/>
<dbReference type="Proteomes" id="UP000596742">
    <property type="component" value="Unassembled WGS sequence"/>
</dbReference>
<evidence type="ECO:0000256" key="1">
    <source>
        <dbReference type="ARBA" id="ARBA00022741"/>
    </source>
</evidence>
<dbReference type="GO" id="GO:0005524">
    <property type="term" value="F:ATP binding"/>
    <property type="evidence" value="ECO:0007669"/>
    <property type="project" value="UniProtKB-KW"/>
</dbReference>
<organism evidence="8 9">
    <name type="scientific">Mytilus galloprovincialis</name>
    <name type="common">Mediterranean mussel</name>
    <dbReference type="NCBI Taxonomy" id="29158"/>
    <lineage>
        <taxon>Eukaryota</taxon>
        <taxon>Metazoa</taxon>
        <taxon>Spiralia</taxon>
        <taxon>Lophotrochozoa</taxon>
        <taxon>Mollusca</taxon>
        <taxon>Bivalvia</taxon>
        <taxon>Autobranchia</taxon>
        <taxon>Pteriomorphia</taxon>
        <taxon>Mytilida</taxon>
        <taxon>Mytiloidea</taxon>
        <taxon>Mytilidae</taxon>
        <taxon>Mytilinae</taxon>
        <taxon>Mytilus</taxon>
    </lineage>
</organism>
<feature type="domain" description="Helicase C-terminal" evidence="7">
    <location>
        <begin position="667"/>
        <end position="830"/>
    </location>
</feature>
<dbReference type="InterPro" id="IPR000330">
    <property type="entry name" value="SNF2_N"/>
</dbReference>
<keyword evidence="9" id="KW-1185">Reference proteome</keyword>
<dbReference type="EC" id="3.6.4.-" evidence="8"/>
<dbReference type="GO" id="GO:0007131">
    <property type="term" value="P:reciprocal meiotic recombination"/>
    <property type="evidence" value="ECO:0007669"/>
    <property type="project" value="TreeGrafter"/>
</dbReference>
<keyword evidence="4" id="KW-0067">ATP-binding</keyword>
<protein>
    <submittedName>
        <fullName evidence="8">DNA repair and recombination protein RAD54B</fullName>
        <ecNumber evidence="8">3.6.4.-</ecNumber>
    </submittedName>
</protein>
<dbReference type="PROSITE" id="PS51192">
    <property type="entry name" value="HELICASE_ATP_BIND_1"/>
    <property type="match status" value="1"/>
</dbReference>
<dbReference type="Gene3D" id="1.20.120.850">
    <property type="entry name" value="SWI2/SNF2 ATPases, N-terminal domain"/>
    <property type="match status" value="1"/>
</dbReference>
<sequence>MRRSAAPSQFNPAKRPKFTAPFKDPTATSVTQRSINVLDKIADSVTGVKDVSAAENNVIQTAKIPISNVAKTFRTPLQAATTTAENNDIQTAKLPVSNVAKTFRTPLHAVTTPQQKTKSLTDSEVKAAPTSGNADGDSSLERRYLSVMWCKNSSKKHKKWEGDAILITSGRSVSLLDMEGKEIGKGTGYKSSDLLALNDDETLSVGGKLIQVMSVLTEDQFKSGKCFSAAGSTSTSSDSTARMPVPEKNTGKKFVKPLQDGQACHVVQTTSMPIKPRYDPSIPGALVMPRPSQSHQWQSNKKNLPVIDVVVDPYLSTHLRPHQREGVTFLYECVMGYRDYGGQGAILADDMGLGKTLQCISLLWTLYKQGPYGGKAVVKQALIITPGSLVKNWNQEFKKWLGTERLSVYCVSSEKRVEDFVNTSIYPVLIISYEMFVRVYDIVKQMNFDLVICDEGHRLKNTAIKTTSLIMSLPARRRVILTGTPIQNDLQEFFSIVEFCNPGVLGSSGAFRRVYEGPIVASRQPEATPAEIELGEERGSELSRLTKLFLLRRTQEINNKYLPPKCEIVVFCRPTPLQLRLYSHLLSSRMIRSCLMGKMAGAPHLICIGALKKLCNHPSLLFLKAQEADECVDDLDQDSVYSGLSSLYPDGFLPDNNDPEHSSKLKVLNSLLNDLHQHSPKENIVLVSNHTKTLDILQNFCEACNFEYCRLDGQTPTAKRQDIVSQFNSSYSKHFVFLLSSKAGGVGLNLIGASRLVLYDIDWNPANDLQAMARVWRDGQKKKVYIYRLLSTGTIEEKIYQRQISKQSLSGAVMDSKSKNDVQFSLDDLKDLFSLNERTDCDTHELLSCDCQESREPVREEEPVIRYCQLGVGVKHTQTKNLGMDELMEWKHVKNSSRFDQNWHLPGASEEISYVFWHESKS</sequence>
<evidence type="ECO:0000259" key="7">
    <source>
        <dbReference type="PROSITE" id="PS51194"/>
    </source>
</evidence>
<feature type="domain" description="Helicase ATP-binding" evidence="6">
    <location>
        <begin position="336"/>
        <end position="503"/>
    </location>
</feature>
<keyword evidence="2 8" id="KW-0378">Hydrolase</keyword>
<feature type="region of interest" description="Disordered" evidence="5">
    <location>
        <begin position="111"/>
        <end position="137"/>
    </location>
</feature>
<dbReference type="FunFam" id="3.40.50.10810:FF:000020">
    <property type="entry name" value="DNA repair and recombination protein RAD54B"/>
    <property type="match status" value="1"/>
</dbReference>
<proteinExistence type="predicted"/>
<dbReference type="InterPro" id="IPR049730">
    <property type="entry name" value="SNF2/RAD54-like_C"/>
</dbReference>
<dbReference type="GO" id="GO:0000724">
    <property type="term" value="P:double-strand break repair via homologous recombination"/>
    <property type="evidence" value="ECO:0007669"/>
    <property type="project" value="TreeGrafter"/>
</dbReference>
<dbReference type="Gene3D" id="3.40.50.300">
    <property type="entry name" value="P-loop containing nucleotide triphosphate hydrolases"/>
    <property type="match status" value="1"/>
</dbReference>
<evidence type="ECO:0000256" key="3">
    <source>
        <dbReference type="ARBA" id="ARBA00022806"/>
    </source>
</evidence>
<evidence type="ECO:0000256" key="5">
    <source>
        <dbReference type="SAM" id="MobiDB-lite"/>
    </source>
</evidence>
<evidence type="ECO:0000313" key="8">
    <source>
        <dbReference type="EMBL" id="VDI75013.1"/>
    </source>
</evidence>
<keyword evidence="1" id="KW-0547">Nucleotide-binding</keyword>
<dbReference type="AlphaFoldDB" id="A0A8B6H767"/>
<dbReference type="Pfam" id="PF00271">
    <property type="entry name" value="Helicase_C"/>
    <property type="match status" value="1"/>
</dbReference>
<evidence type="ECO:0000259" key="6">
    <source>
        <dbReference type="PROSITE" id="PS51192"/>
    </source>
</evidence>
<dbReference type="SUPFAM" id="SSF52540">
    <property type="entry name" value="P-loop containing nucleoside triphosphate hydrolases"/>
    <property type="match status" value="2"/>
</dbReference>